<comment type="catalytic activity">
    <reaction evidence="1">
        <text>Random endo-hydrolysis of N-acetyl-beta-D-glucosaminide (1-&gt;4)-beta-linkages in chitin and chitodextrins.</text>
        <dbReference type="EC" id="3.2.1.14"/>
    </reaction>
</comment>
<feature type="region of interest" description="Disordered" evidence="4">
    <location>
        <begin position="1"/>
        <end position="25"/>
    </location>
</feature>
<keyword evidence="3" id="KW-0624">Polysaccharide degradation</keyword>
<dbReference type="SUPFAM" id="SSF54556">
    <property type="entry name" value="Chitinase insertion domain"/>
    <property type="match status" value="1"/>
</dbReference>
<dbReference type="InterPro" id="IPR011583">
    <property type="entry name" value="Chitinase_II/V-like_cat"/>
</dbReference>
<evidence type="ECO:0000256" key="3">
    <source>
        <dbReference type="ARBA" id="ARBA00023024"/>
    </source>
</evidence>
<evidence type="ECO:0000256" key="1">
    <source>
        <dbReference type="ARBA" id="ARBA00000822"/>
    </source>
</evidence>
<dbReference type="GO" id="GO:0006032">
    <property type="term" value="P:chitin catabolic process"/>
    <property type="evidence" value="ECO:0007669"/>
    <property type="project" value="UniProtKB-KW"/>
</dbReference>
<dbReference type="GO" id="GO:0008843">
    <property type="term" value="F:endochitinase activity"/>
    <property type="evidence" value="ECO:0007669"/>
    <property type="project" value="UniProtKB-EC"/>
</dbReference>
<dbReference type="GO" id="GO:0005975">
    <property type="term" value="P:carbohydrate metabolic process"/>
    <property type="evidence" value="ECO:0007669"/>
    <property type="project" value="InterPro"/>
</dbReference>
<feature type="compositionally biased region" description="Basic and acidic residues" evidence="4">
    <location>
        <begin position="1"/>
        <end position="20"/>
    </location>
</feature>
<dbReference type="PANTHER" id="PTHR11177:SF317">
    <property type="entry name" value="CHITINASE 12-RELATED"/>
    <property type="match status" value="1"/>
</dbReference>
<name>A0A3A8K6S6_9BACT</name>
<evidence type="ECO:0000256" key="4">
    <source>
        <dbReference type="SAM" id="MobiDB-lite"/>
    </source>
</evidence>
<evidence type="ECO:0000313" key="7">
    <source>
        <dbReference type="Proteomes" id="UP000268313"/>
    </source>
</evidence>
<evidence type="ECO:0000256" key="2">
    <source>
        <dbReference type="ARBA" id="ARBA00012729"/>
    </source>
</evidence>
<evidence type="ECO:0000313" key="6">
    <source>
        <dbReference type="EMBL" id="RKH03853.1"/>
    </source>
</evidence>
<dbReference type="InterPro" id="IPR029070">
    <property type="entry name" value="Chitinase_insertion_sf"/>
</dbReference>
<reference evidence="7" key="1">
    <citation type="submission" date="2018-09" db="EMBL/GenBank/DDBJ databases">
        <authorList>
            <person name="Livingstone P.G."/>
            <person name="Whitworth D.E."/>
        </authorList>
    </citation>
    <scope>NUCLEOTIDE SEQUENCE [LARGE SCALE GENOMIC DNA]</scope>
    <source>
        <strain evidence="7">CA043D</strain>
    </source>
</reference>
<dbReference type="InterPro" id="IPR017853">
    <property type="entry name" value="GH"/>
</dbReference>
<organism evidence="6 7">
    <name type="scientific">Corallococcus carmarthensis</name>
    <dbReference type="NCBI Taxonomy" id="2316728"/>
    <lineage>
        <taxon>Bacteria</taxon>
        <taxon>Pseudomonadati</taxon>
        <taxon>Myxococcota</taxon>
        <taxon>Myxococcia</taxon>
        <taxon>Myxococcales</taxon>
        <taxon>Cystobacterineae</taxon>
        <taxon>Myxococcaceae</taxon>
        <taxon>Corallococcus</taxon>
    </lineage>
</organism>
<feature type="domain" description="GH18" evidence="5">
    <location>
        <begin position="76"/>
        <end position="507"/>
    </location>
</feature>
<keyword evidence="7" id="KW-1185">Reference proteome</keyword>
<dbReference type="Gene3D" id="3.20.20.80">
    <property type="entry name" value="Glycosidases"/>
    <property type="match status" value="1"/>
</dbReference>
<dbReference type="InterPro" id="IPR001223">
    <property type="entry name" value="Glyco_hydro18_cat"/>
</dbReference>
<gene>
    <name evidence="6" type="ORF">D7X32_12720</name>
</gene>
<dbReference type="Pfam" id="PF00704">
    <property type="entry name" value="Glyco_hydro_18"/>
    <property type="match status" value="1"/>
</dbReference>
<dbReference type="PROSITE" id="PS51910">
    <property type="entry name" value="GH18_2"/>
    <property type="match status" value="1"/>
</dbReference>
<dbReference type="EC" id="3.2.1.14" evidence="2"/>
<dbReference type="PANTHER" id="PTHR11177">
    <property type="entry name" value="CHITINASE"/>
    <property type="match status" value="1"/>
</dbReference>
<dbReference type="GO" id="GO:0008061">
    <property type="term" value="F:chitin binding"/>
    <property type="evidence" value="ECO:0007669"/>
    <property type="project" value="InterPro"/>
</dbReference>
<dbReference type="EMBL" id="RAWE01000035">
    <property type="protein sequence ID" value="RKH03853.1"/>
    <property type="molecule type" value="Genomic_DNA"/>
</dbReference>
<keyword evidence="3" id="KW-0119">Carbohydrate metabolism</keyword>
<dbReference type="Gene3D" id="3.10.50.10">
    <property type="match status" value="2"/>
</dbReference>
<dbReference type="AlphaFoldDB" id="A0A3A8K6S6"/>
<keyword evidence="3" id="KW-0146">Chitin degradation</keyword>
<proteinExistence type="predicted"/>
<evidence type="ECO:0000259" key="5">
    <source>
        <dbReference type="PROSITE" id="PS51910"/>
    </source>
</evidence>
<dbReference type="SMART" id="SM00636">
    <property type="entry name" value="Glyco_18"/>
    <property type="match status" value="1"/>
</dbReference>
<dbReference type="InterPro" id="IPR050314">
    <property type="entry name" value="Glycosyl_Hydrlase_18"/>
</dbReference>
<dbReference type="SUPFAM" id="SSF51445">
    <property type="entry name" value="(Trans)glycosidases"/>
    <property type="match status" value="1"/>
</dbReference>
<dbReference type="Proteomes" id="UP000268313">
    <property type="component" value="Unassembled WGS sequence"/>
</dbReference>
<protein>
    <recommendedName>
        <fullName evidence="2">chitinase</fullName>
        <ecNumber evidence="2">3.2.1.14</ecNumber>
    </recommendedName>
</protein>
<comment type="caution">
    <text evidence="6">The sequence shown here is derived from an EMBL/GenBank/DDBJ whole genome shotgun (WGS) entry which is preliminary data.</text>
</comment>
<accession>A0A3A8K6S6</accession>
<sequence>MMDPKRGWAGMRRMEPKQDGPETFVPDALALDDVSTRRAYRTVGYRGDGLGNNLSYTPVRVGRPVYNTYPRAPGAPRLSAYVSDLGLEDGRPLGLEEPRFFGRGFDVSRLPPTAYDRLIFGSLGIVGDAGPRAAQIRKHARGAQLDRRGRVTIVDYLQDVASFPFQGVSMAKVGASLTNYHALYFSQERALGMLGGLRNLQQQAAAQGHALELAFCVGGWLMSGHFSGMAASPRERAEFVSSIVEMFALFPMFSSVDLDWDCLGGGWLASDESSKDDSANYVRLVAELRAALDGAARSLGRKEISVAASCDLAKLRLVNVPVLRDVGLDRVYLKGFDFFSPGTSRAVVHHANLKRYPGSPHSIELAVESLLSRKVDPGCLHLGYAAEGQAAAGASRDSLQYNLEGAALGTFEAGVVELYDLLRNQVDFSARPPVGRNGFDLCTDRWADADYLYSEEARQLITLDTPRTVKAKAEFAAAHGLGGVFCGAAHQDTGLLHNAAREGLGAQALRTVFDMASTYVPGQVRPLGPGVRDMRGMGEGLGSVPSH</sequence>
<dbReference type="GO" id="GO:0005576">
    <property type="term" value="C:extracellular region"/>
    <property type="evidence" value="ECO:0007669"/>
    <property type="project" value="TreeGrafter"/>
</dbReference>